<gene>
    <name evidence="2" type="ORF">NE237_011402</name>
</gene>
<reference evidence="2" key="1">
    <citation type="journal article" date="2023" name="Plant J.">
        <title>The genome of the king protea, Protea cynaroides.</title>
        <authorList>
            <person name="Chang J."/>
            <person name="Duong T.A."/>
            <person name="Schoeman C."/>
            <person name="Ma X."/>
            <person name="Roodt D."/>
            <person name="Barker N."/>
            <person name="Li Z."/>
            <person name="Van de Peer Y."/>
            <person name="Mizrachi E."/>
        </authorList>
    </citation>
    <scope>NUCLEOTIDE SEQUENCE</scope>
    <source>
        <tissue evidence="2">Young leaves</tissue>
    </source>
</reference>
<dbReference type="NCBIfam" id="TIGR01640">
    <property type="entry name" value="F_box_assoc_1"/>
    <property type="match status" value="1"/>
</dbReference>
<dbReference type="PANTHER" id="PTHR31672:SF2">
    <property type="entry name" value="F-BOX DOMAIN-CONTAINING PROTEIN"/>
    <property type="match status" value="1"/>
</dbReference>
<accession>A0A9Q0JVT9</accession>
<sequence>MVNGDGDWGTREIPMGFELVSCLDQSHEIVGSCNGFLCIAPEKGDAPVYLLNPITRETMRLPKSQLILNRRYSVGFGFDRLSKKYKVVRVYYEGNLRSHGVRAFSEIITVGQSSWRKLEFPAPFQQTYGRFNSRSNPVLLDGTGFERELNLP</sequence>
<dbReference type="AlphaFoldDB" id="A0A9Q0JVT9"/>
<dbReference type="InterPro" id="IPR050796">
    <property type="entry name" value="SCF_F-box_component"/>
</dbReference>
<comment type="caution">
    <text evidence="2">The sequence shown here is derived from an EMBL/GenBank/DDBJ whole genome shotgun (WGS) entry which is preliminary data.</text>
</comment>
<evidence type="ECO:0000313" key="2">
    <source>
        <dbReference type="EMBL" id="KAJ4954619.1"/>
    </source>
</evidence>
<proteinExistence type="predicted"/>
<dbReference type="PANTHER" id="PTHR31672">
    <property type="entry name" value="BNACNNG10540D PROTEIN"/>
    <property type="match status" value="1"/>
</dbReference>
<protein>
    <recommendedName>
        <fullName evidence="1">F-box associated beta-propeller type 3 domain-containing protein</fullName>
    </recommendedName>
</protein>
<keyword evidence="3" id="KW-1185">Reference proteome</keyword>
<organism evidence="2 3">
    <name type="scientific">Protea cynaroides</name>
    <dbReference type="NCBI Taxonomy" id="273540"/>
    <lineage>
        <taxon>Eukaryota</taxon>
        <taxon>Viridiplantae</taxon>
        <taxon>Streptophyta</taxon>
        <taxon>Embryophyta</taxon>
        <taxon>Tracheophyta</taxon>
        <taxon>Spermatophyta</taxon>
        <taxon>Magnoliopsida</taxon>
        <taxon>Proteales</taxon>
        <taxon>Proteaceae</taxon>
        <taxon>Protea</taxon>
    </lineage>
</organism>
<dbReference type="InterPro" id="IPR013187">
    <property type="entry name" value="F-box-assoc_dom_typ3"/>
</dbReference>
<dbReference type="Pfam" id="PF08268">
    <property type="entry name" value="FBA_3"/>
    <property type="match status" value="1"/>
</dbReference>
<feature type="domain" description="F-box associated beta-propeller type 3" evidence="1">
    <location>
        <begin position="27"/>
        <end position="123"/>
    </location>
</feature>
<evidence type="ECO:0000259" key="1">
    <source>
        <dbReference type="Pfam" id="PF08268"/>
    </source>
</evidence>
<dbReference type="EMBL" id="JAMYWD010000011">
    <property type="protein sequence ID" value="KAJ4954619.1"/>
    <property type="molecule type" value="Genomic_DNA"/>
</dbReference>
<dbReference type="OrthoDB" id="687122at2759"/>
<dbReference type="Proteomes" id="UP001141806">
    <property type="component" value="Unassembled WGS sequence"/>
</dbReference>
<name>A0A9Q0JVT9_9MAGN</name>
<evidence type="ECO:0000313" key="3">
    <source>
        <dbReference type="Proteomes" id="UP001141806"/>
    </source>
</evidence>
<dbReference type="InterPro" id="IPR017451">
    <property type="entry name" value="F-box-assoc_interact_dom"/>
</dbReference>